<dbReference type="InterPro" id="IPR006151">
    <property type="entry name" value="Shikm_DH/Glu-tRNA_Rdtase"/>
</dbReference>
<evidence type="ECO:0000256" key="6">
    <source>
        <dbReference type="ARBA" id="ARBA00023244"/>
    </source>
</evidence>
<dbReference type="RefSeq" id="WP_302712129.1">
    <property type="nucleotide sequence ID" value="NZ_JAULRT010000047.1"/>
</dbReference>
<dbReference type="InterPro" id="IPR015895">
    <property type="entry name" value="4pyrrol_synth_GluRdtase_N"/>
</dbReference>
<dbReference type="EC" id="1.2.1.70" evidence="3 8"/>
<dbReference type="Gene3D" id="3.30.460.30">
    <property type="entry name" value="Glutamyl-tRNA reductase, N-terminal domain"/>
    <property type="match status" value="1"/>
</dbReference>
<feature type="active site" description="Nucleophile" evidence="8">
    <location>
        <position position="50"/>
    </location>
</feature>
<feature type="site" description="Important for activity" evidence="8">
    <location>
        <position position="96"/>
    </location>
</feature>
<feature type="binding site" evidence="8">
    <location>
        <begin position="111"/>
        <end position="113"/>
    </location>
    <ligand>
        <name>substrate</name>
    </ligand>
</feature>
<dbReference type="InterPro" id="IPR036453">
    <property type="entry name" value="GluRdtase_dimer_dom_sf"/>
</dbReference>
<dbReference type="Proteomes" id="UP001168380">
    <property type="component" value="Unassembled WGS sequence"/>
</dbReference>
<comment type="similarity">
    <text evidence="2 8 9">Belongs to the glutamyl-tRNA reductase family.</text>
</comment>
<feature type="domain" description="Tetrapyrrole biosynthesis glutamyl-tRNA reductase dimerisation" evidence="10">
    <location>
        <begin position="318"/>
        <end position="413"/>
    </location>
</feature>
<dbReference type="PIRSF" id="PIRSF000445">
    <property type="entry name" value="4pyrrol_synth_GluRdtase"/>
    <property type="match status" value="1"/>
</dbReference>
<gene>
    <name evidence="8 13" type="primary">hemA</name>
    <name evidence="13" type="ORF">QWI16_07285</name>
</gene>
<reference evidence="13" key="1">
    <citation type="submission" date="2023-07" db="EMBL/GenBank/DDBJ databases">
        <title>Gilvimarinus algae sp. nov., isolated from the surface of Kelp.</title>
        <authorList>
            <person name="Sun Y.Y."/>
            <person name="Gong Y."/>
            <person name="Du Z.J."/>
        </authorList>
    </citation>
    <scope>NUCLEOTIDE SEQUENCE</scope>
    <source>
        <strain evidence="13">SDUM040014</strain>
    </source>
</reference>
<evidence type="ECO:0000313" key="13">
    <source>
        <dbReference type="EMBL" id="MDO3381976.1"/>
    </source>
</evidence>
<feature type="binding site" evidence="8">
    <location>
        <begin position="186"/>
        <end position="191"/>
    </location>
    <ligand>
        <name>NADP(+)</name>
        <dbReference type="ChEBI" id="CHEBI:58349"/>
    </ligand>
</feature>
<dbReference type="CDD" id="cd05213">
    <property type="entry name" value="NAD_bind_Glutamyl_tRNA_reduct"/>
    <property type="match status" value="1"/>
</dbReference>
<dbReference type="InterPro" id="IPR018214">
    <property type="entry name" value="GluRdtase_CS"/>
</dbReference>
<evidence type="ECO:0000256" key="9">
    <source>
        <dbReference type="RuleBase" id="RU000584"/>
    </source>
</evidence>
<feature type="domain" description="Quinate/shikimate 5-dehydrogenase/glutamyl-tRNA reductase" evidence="11">
    <location>
        <begin position="169"/>
        <end position="303"/>
    </location>
</feature>
<dbReference type="SUPFAM" id="SSF69075">
    <property type="entry name" value="Glutamyl tRNA-reductase dimerization domain"/>
    <property type="match status" value="1"/>
</dbReference>
<keyword evidence="5 8" id="KW-0560">Oxidoreductase</keyword>
<evidence type="ECO:0000256" key="2">
    <source>
        <dbReference type="ARBA" id="ARBA00005916"/>
    </source>
</evidence>
<feature type="domain" description="Glutamyl-tRNA reductase N-terminal" evidence="12">
    <location>
        <begin position="7"/>
        <end position="153"/>
    </location>
</feature>
<feature type="binding site" evidence="8">
    <location>
        <position position="106"/>
    </location>
    <ligand>
        <name>substrate</name>
    </ligand>
</feature>
<comment type="domain">
    <text evidence="8">Possesses an unusual extended V-shaped dimeric structure with each monomer consisting of three distinct domains arranged along a curved 'spinal' alpha-helix. The N-terminal catalytic domain specifically recognizes the glutamate moiety of the substrate. The second domain is the NADPH-binding domain, and the third C-terminal domain is responsible for dimerization.</text>
</comment>
<evidence type="ECO:0000256" key="1">
    <source>
        <dbReference type="ARBA" id="ARBA00005059"/>
    </source>
</evidence>
<dbReference type="InterPro" id="IPR036291">
    <property type="entry name" value="NAD(P)-bd_dom_sf"/>
</dbReference>
<feature type="binding site" evidence="8">
    <location>
        <begin position="49"/>
        <end position="52"/>
    </location>
    <ligand>
        <name>substrate</name>
    </ligand>
</feature>
<dbReference type="Pfam" id="PF01488">
    <property type="entry name" value="Shikimate_DH"/>
    <property type="match status" value="1"/>
</dbReference>
<dbReference type="InterPro" id="IPR015896">
    <property type="entry name" value="4pyrrol_synth_GluRdtase_dimer"/>
</dbReference>
<comment type="function">
    <text evidence="8">Catalyzes the NADPH-dependent reduction of glutamyl-tRNA(Glu) to glutamate 1-semialdehyde (GSA).</text>
</comment>
<evidence type="ECO:0000259" key="10">
    <source>
        <dbReference type="Pfam" id="PF00745"/>
    </source>
</evidence>
<dbReference type="EMBL" id="JAULRT010000047">
    <property type="protein sequence ID" value="MDO3381976.1"/>
    <property type="molecule type" value="Genomic_DNA"/>
</dbReference>
<evidence type="ECO:0000259" key="11">
    <source>
        <dbReference type="Pfam" id="PF01488"/>
    </source>
</evidence>
<dbReference type="NCBIfam" id="TIGR01035">
    <property type="entry name" value="hemA"/>
    <property type="match status" value="1"/>
</dbReference>
<sequence>MTLLAFGINHTTAPLHIRERVAFAPEAITPALAEAIRRAGAREVAILSTCNRTEVYAECDGDSQLLLQWLVEHTAISADELQRCHYLWQGDDALRHMMKVAGGLDSLVLGEPQILGQMKSAYSQAREAGAVGACLHAAFQQVFGVAKQVRSKTAIGQNPVSVAYTAVTLAQQIFSDLKQDTALLIGAGETIELVARHLKEQGVRHLMVANRTLDRAQALASEHDGEAVLLSQIPECLHRADIVISSTASQLPLLGKGAVEKALKKRKHKPMFMLDIAVPRDIEEQVGELDDVYLYTVDDLQAVIDQNRKGREEAASRALDIIELGVEAYRREQRALDAVDTIKAYRKKADELRAQELQKAIKLLRSGVDAEKVAGQLARNLTNKLLHAPTTALREASANGQYDTVRLAHELFAITQNDIDNSETE</sequence>
<evidence type="ECO:0000256" key="4">
    <source>
        <dbReference type="ARBA" id="ARBA00022857"/>
    </source>
</evidence>
<dbReference type="InterPro" id="IPR036343">
    <property type="entry name" value="GluRdtase_N_sf"/>
</dbReference>
<evidence type="ECO:0000259" key="12">
    <source>
        <dbReference type="Pfam" id="PF05201"/>
    </source>
</evidence>
<evidence type="ECO:0000256" key="8">
    <source>
        <dbReference type="HAMAP-Rule" id="MF_00087"/>
    </source>
</evidence>
<comment type="pathway">
    <text evidence="1 8 9">Porphyrin-containing compound metabolism; protoporphyrin-IX biosynthesis; 5-aminolevulinate from L-glutamyl-tRNA(Glu): step 1/2.</text>
</comment>
<evidence type="ECO:0000256" key="5">
    <source>
        <dbReference type="ARBA" id="ARBA00023002"/>
    </source>
</evidence>
<dbReference type="Pfam" id="PF00745">
    <property type="entry name" value="GlutR_dimer"/>
    <property type="match status" value="1"/>
</dbReference>
<comment type="subunit">
    <text evidence="8">Homodimer.</text>
</comment>
<accession>A0ABT8TCY1</accession>
<evidence type="ECO:0000313" key="14">
    <source>
        <dbReference type="Proteomes" id="UP001168380"/>
    </source>
</evidence>
<keyword evidence="14" id="KW-1185">Reference proteome</keyword>
<dbReference type="Pfam" id="PF05201">
    <property type="entry name" value="GlutR_N"/>
    <property type="match status" value="1"/>
</dbReference>
<keyword evidence="6 8" id="KW-0627">Porphyrin biosynthesis</keyword>
<dbReference type="PANTHER" id="PTHR43013">
    <property type="entry name" value="GLUTAMYL-TRNA REDUCTASE"/>
    <property type="match status" value="1"/>
</dbReference>
<proteinExistence type="inferred from homology"/>
<evidence type="ECO:0000256" key="7">
    <source>
        <dbReference type="ARBA" id="ARBA00047464"/>
    </source>
</evidence>
<organism evidence="13 14">
    <name type="scientific">Gilvimarinus algae</name>
    <dbReference type="NCBI Taxonomy" id="3058037"/>
    <lineage>
        <taxon>Bacteria</taxon>
        <taxon>Pseudomonadati</taxon>
        <taxon>Pseudomonadota</taxon>
        <taxon>Gammaproteobacteria</taxon>
        <taxon>Cellvibrionales</taxon>
        <taxon>Cellvibrionaceae</taxon>
        <taxon>Gilvimarinus</taxon>
    </lineage>
</organism>
<feature type="binding site" evidence="8">
    <location>
        <position position="117"/>
    </location>
    <ligand>
        <name>substrate</name>
    </ligand>
</feature>
<keyword evidence="4 8" id="KW-0521">NADP</keyword>
<dbReference type="SUPFAM" id="SSF69742">
    <property type="entry name" value="Glutamyl tRNA-reductase catalytic, N-terminal domain"/>
    <property type="match status" value="1"/>
</dbReference>
<dbReference type="PROSITE" id="PS00747">
    <property type="entry name" value="GLUTR"/>
    <property type="match status" value="1"/>
</dbReference>
<comment type="catalytic activity">
    <reaction evidence="7 8 9">
        <text>(S)-4-amino-5-oxopentanoate + tRNA(Glu) + NADP(+) = L-glutamyl-tRNA(Glu) + NADPH + H(+)</text>
        <dbReference type="Rhea" id="RHEA:12344"/>
        <dbReference type="Rhea" id="RHEA-COMP:9663"/>
        <dbReference type="Rhea" id="RHEA-COMP:9680"/>
        <dbReference type="ChEBI" id="CHEBI:15378"/>
        <dbReference type="ChEBI" id="CHEBI:57501"/>
        <dbReference type="ChEBI" id="CHEBI:57783"/>
        <dbReference type="ChEBI" id="CHEBI:58349"/>
        <dbReference type="ChEBI" id="CHEBI:78442"/>
        <dbReference type="ChEBI" id="CHEBI:78520"/>
        <dbReference type="EC" id="1.2.1.70"/>
    </reaction>
</comment>
<comment type="miscellaneous">
    <text evidence="8">During catalysis, the active site Cys acts as a nucleophile attacking the alpha-carbonyl group of tRNA-bound glutamate with the formation of a thioester intermediate between enzyme and glutamate, and the concomitant release of tRNA(Glu). The thioester intermediate is finally reduced by direct hydride transfer from NADPH, to form the product GSA.</text>
</comment>
<dbReference type="Gene3D" id="3.40.50.720">
    <property type="entry name" value="NAD(P)-binding Rossmann-like Domain"/>
    <property type="match status" value="1"/>
</dbReference>
<dbReference type="HAMAP" id="MF_00087">
    <property type="entry name" value="Glu_tRNA_reductase"/>
    <property type="match status" value="1"/>
</dbReference>
<dbReference type="InterPro" id="IPR000343">
    <property type="entry name" value="4pyrrol_synth_GluRdtase"/>
</dbReference>
<comment type="caution">
    <text evidence="13">The sequence shown here is derived from an EMBL/GenBank/DDBJ whole genome shotgun (WGS) entry which is preliminary data.</text>
</comment>
<dbReference type="PANTHER" id="PTHR43013:SF1">
    <property type="entry name" value="GLUTAMYL-TRNA REDUCTASE"/>
    <property type="match status" value="1"/>
</dbReference>
<protein>
    <recommendedName>
        <fullName evidence="3 8">Glutamyl-tRNA reductase</fullName>
        <shortName evidence="8">GluTR</shortName>
        <ecNumber evidence="3 8">1.2.1.70</ecNumber>
    </recommendedName>
</protein>
<dbReference type="GO" id="GO:0008883">
    <property type="term" value="F:glutamyl-tRNA reductase activity"/>
    <property type="evidence" value="ECO:0007669"/>
    <property type="project" value="UniProtKB-EC"/>
</dbReference>
<evidence type="ECO:0000256" key="3">
    <source>
        <dbReference type="ARBA" id="ARBA00012970"/>
    </source>
</evidence>
<dbReference type="SUPFAM" id="SSF51735">
    <property type="entry name" value="NAD(P)-binding Rossmann-fold domains"/>
    <property type="match status" value="1"/>
</dbReference>
<name>A0ABT8TCY1_9GAMM</name>